<gene>
    <name evidence="6" type="ORF">FRX48_01303</name>
</gene>
<evidence type="ECO:0000313" key="7">
    <source>
        <dbReference type="Proteomes" id="UP000324767"/>
    </source>
</evidence>
<feature type="compositionally biased region" description="Acidic residues" evidence="3">
    <location>
        <begin position="457"/>
        <end position="481"/>
    </location>
</feature>
<feature type="region of interest" description="Disordered" evidence="3">
    <location>
        <begin position="451"/>
        <end position="481"/>
    </location>
</feature>
<dbReference type="GO" id="GO:0006886">
    <property type="term" value="P:intracellular protein transport"/>
    <property type="evidence" value="ECO:0007669"/>
    <property type="project" value="InterPro"/>
</dbReference>
<dbReference type="PANTHER" id="PTHR10013:SF0">
    <property type="entry name" value="GENERAL VESICULAR TRANSPORT FACTOR P115"/>
    <property type="match status" value="1"/>
</dbReference>
<dbReference type="GO" id="GO:0012507">
    <property type="term" value="C:ER to Golgi transport vesicle membrane"/>
    <property type="evidence" value="ECO:0007669"/>
    <property type="project" value="TreeGrafter"/>
</dbReference>
<feature type="compositionally biased region" description="Basic and acidic residues" evidence="3">
    <location>
        <begin position="312"/>
        <end position="321"/>
    </location>
</feature>
<protein>
    <submittedName>
        <fullName evidence="6">Intracellular transport</fullName>
    </submittedName>
</protein>
<evidence type="ECO:0000259" key="4">
    <source>
        <dbReference type="Pfam" id="PF04869"/>
    </source>
</evidence>
<evidence type="ECO:0000256" key="1">
    <source>
        <dbReference type="ARBA" id="ARBA00004555"/>
    </source>
</evidence>
<organism evidence="6 7">
    <name type="scientific">Lasallia pustulata</name>
    <dbReference type="NCBI Taxonomy" id="136370"/>
    <lineage>
        <taxon>Eukaryota</taxon>
        <taxon>Fungi</taxon>
        <taxon>Dikarya</taxon>
        <taxon>Ascomycota</taxon>
        <taxon>Pezizomycotina</taxon>
        <taxon>Lecanoromycetes</taxon>
        <taxon>OSLEUM clade</taxon>
        <taxon>Umbilicariomycetidae</taxon>
        <taxon>Umbilicariales</taxon>
        <taxon>Umbilicariaceae</taxon>
        <taxon>Lasallia</taxon>
    </lineage>
</organism>
<dbReference type="PANTHER" id="PTHR10013">
    <property type="entry name" value="GENERAL VESICULAR TRANSPORT FACTOR P115"/>
    <property type="match status" value="1"/>
</dbReference>
<dbReference type="GO" id="GO:0005783">
    <property type="term" value="C:endoplasmic reticulum"/>
    <property type="evidence" value="ECO:0007669"/>
    <property type="project" value="TreeGrafter"/>
</dbReference>
<comment type="caution">
    <text evidence="6">The sequence shown here is derived from an EMBL/GenBank/DDBJ whole genome shotgun (WGS) entry which is preliminary data.</text>
</comment>
<dbReference type="GO" id="GO:0000139">
    <property type="term" value="C:Golgi membrane"/>
    <property type="evidence" value="ECO:0007669"/>
    <property type="project" value="InterPro"/>
</dbReference>
<dbReference type="InterPro" id="IPR024095">
    <property type="entry name" value="Vesicle_P115"/>
</dbReference>
<feature type="domain" description="Uso1/p115-like vesicle tethering protein C-terminal" evidence="5">
    <location>
        <begin position="356"/>
        <end position="471"/>
    </location>
</feature>
<dbReference type="AlphaFoldDB" id="A0A5M8Q0P9"/>
<keyword evidence="2" id="KW-0333">Golgi apparatus</keyword>
<reference evidence="6 7" key="1">
    <citation type="submission" date="2019-09" db="EMBL/GenBank/DDBJ databases">
        <title>The hologenome of the rock-dwelling lichen Lasallia pustulata.</title>
        <authorList>
            <person name="Greshake Tzovaras B."/>
            <person name="Segers F."/>
            <person name="Bicker A."/>
            <person name="Dal Grande F."/>
            <person name="Otte J."/>
            <person name="Hankeln T."/>
            <person name="Schmitt I."/>
            <person name="Ebersberger I."/>
        </authorList>
    </citation>
    <scope>NUCLEOTIDE SEQUENCE [LARGE SCALE GENOMIC DNA]</scope>
    <source>
        <strain evidence="6">A1-1</strain>
    </source>
</reference>
<comment type="subcellular location">
    <subcellularLocation>
        <location evidence="1">Golgi apparatus</location>
    </subcellularLocation>
</comment>
<dbReference type="Pfam" id="PF04871">
    <property type="entry name" value="Uso1_p115_C"/>
    <property type="match status" value="1"/>
</dbReference>
<evidence type="ECO:0000256" key="3">
    <source>
        <dbReference type="SAM" id="MobiDB-lite"/>
    </source>
</evidence>
<dbReference type="EMBL" id="VXIT01000002">
    <property type="protein sequence ID" value="KAA6414554.1"/>
    <property type="molecule type" value="Genomic_DNA"/>
</dbReference>
<proteinExistence type="predicted"/>
<sequence length="481" mass="54358">MAAVILFHLLYEDSDAKAIARGVTEGDAESGEEVVTCIQALSANLIAAVQRSDNERVSIGYLMVLCAWLFEDPDAVNDFLGEGSNVQSLVQLITQDTHRKVLVTGLCAYLLGIIYEFSTKDSPVPRATLHQILTMRLGREQYTDQITKLREHTLVRDFEVLPQRLDSSKSGGLPDVYFDSTFVEFLKDNFSRVVRAVDRDPGIEIPVIANGIQRGVSRELVDSLRVQVEDRIQALQRAESELLNLEQKLGQEQADRRKAKEFAALELGRIRSVNEALQRNHEEEVQNINEENRRTHFELQSVHEKLMKSLSDEMRRAKDDSEAASAKTRSRHDAEMEDLKNTVRDLENELQKSNRDHVQDLQTAHEEYSLKLSTLESRLERAEDKADDAEARARASEAKIEEAESKARKALEALDAKEEARTSVQTELDDLLMVLADIEEKRARDKKRLKALGEQISDAEDGSDAEDDDDRGESDEIEDAQ</sequence>
<dbReference type="InterPro" id="IPR011989">
    <property type="entry name" value="ARM-like"/>
</dbReference>
<dbReference type="InterPro" id="IPR006955">
    <property type="entry name" value="Uso1_p115_C"/>
</dbReference>
<dbReference type="Pfam" id="PF04869">
    <property type="entry name" value="Uso1_p115_head"/>
    <property type="match status" value="1"/>
</dbReference>
<evidence type="ECO:0000313" key="6">
    <source>
        <dbReference type="EMBL" id="KAA6414554.1"/>
    </source>
</evidence>
<dbReference type="OrthoDB" id="198977at2759"/>
<evidence type="ECO:0000259" key="5">
    <source>
        <dbReference type="Pfam" id="PF04871"/>
    </source>
</evidence>
<dbReference type="InterPro" id="IPR006953">
    <property type="entry name" value="Vesicle_Uso1_P115_head"/>
</dbReference>
<feature type="domain" description="Vesicle tethering protein Uso1/P115-like head" evidence="4">
    <location>
        <begin position="1"/>
        <end position="197"/>
    </location>
</feature>
<dbReference type="Proteomes" id="UP000324767">
    <property type="component" value="Unassembled WGS sequence"/>
</dbReference>
<dbReference type="Gene3D" id="1.25.10.10">
    <property type="entry name" value="Leucine-rich Repeat Variant"/>
    <property type="match status" value="1"/>
</dbReference>
<feature type="region of interest" description="Disordered" evidence="3">
    <location>
        <begin position="312"/>
        <end position="339"/>
    </location>
</feature>
<name>A0A5M8Q0P9_9LECA</name>
<dbReference type="GO" id="GO:0005795">
    <property type="term" value="C:Golgi stack"/>
    <property type="evidence" value="ECO:0007669"/>
    <property type="project" value="TreeGrafter"/>
</dbReference>
<dbReference type="GO" id="GO:0048211">
    <property type="term" value="P:Golgi vesicle docking"/>
    <property type="evidence" value="ECO:0007669"/>
    <property type="project" value="TreeGrafter"/>
</dbReference>
<accession>A0A5M8Q0P9</accession>
<dbReference type="GO" id="GO:0048280">
    <property type="term" value="P:vesicle fusion with Golgi apparatus"/>
    <property type="evidence" value="ECO:0007669"/>
    <property type="project" value="InterPro"/>
</dbReference>
<dbReference type="GO" id="GO:0006888">
    <property type="term" value="P:endoplasmic reticulum to Golgi vesicle-mediated transport"/>
    <property type="evidence" value="ECO:0007669"/>
    <property type="project" value="TreeGrafter"/>
</dbReference>
<evidence type="ECO:0000256" key="2">
    <source>
        <dbReference type="ARBA" id="ARBA00023034"/>
    </source>
</evidence>